<evidence type="ECO:0000313" key="2">
    <source>
        <dbReference type="EMBL" id="MBY6276390.1"/>
    </source>
</evidence>
<feature type="signal peptide" evidence="1">
    <location>
        <begin position="1"/>
        <end position="29"/>
    </location>
</feature>
<organism evidence="2 3">
    <name type="scientific">Symbiobacterium thermophilum</name>
    <dbReference type="NCBI Taxonomy" id="2734"/>
    <lineage>
        <taxon>Bacteria</taxon>
        <taxon>Bacillati</taxon>
        <taxon>Bacillota</taxon>
        <taxon>Clostridia</taxon>
        <taxon>Eubacteriales</taxon>
        <taxon>Symbiobacteriaceae</taxon>
        <taxon>Symbiobacterium</taxon>
    </lineage>
</organism>
<dbReference type="Proteomes" id="UP000732377">
    <property type="component" value="Unassembled WGS sequence"/>
</dbReference>
<evidence type="ECO:0000256" key="1">
    <source>
        <dbReference type="SAM" id="SignalP"/>
    </source>
</evidence>
<name>A0A953I2K8_SYMTR</name>
<evidence type="ECO:0008006" key="4">
    <source>
        <dbReference type="Google" id="ProtNLM"/>
    </source>
</evidence>
<dbReference type="EMBL" id="PIUK01000077">
    <property type="protein sequence ID" value="MBY6276390.1"/>
    <property type="molecule type" value="Genomic_DNA"/>
</dbReference>
<keyword evidence="1" id="KW-0732">Signal</keyword>
<feature type="chain" id="PRO_5037200510" description="Haem-binding uptake Tiki superfamily ChaN domain-containing protein" evidence="1">
    <location>
        <begin position="30"/>
        <end position="435"/>
    </location>
</feature>
<reference evidence="2" key="1">
    <citation type="submission" date="2017-11" db="EMBL/GenBank/DDBJ databases">
        <title>Three new genomes from thermophilic consortium.</title>
        <authorList>
            <person name="Quaggio R."/>
            <person name="Amgarten D."/>
            <person name="Setubal J.C."/>
        </authorList>
    </citation>
    <scope>NUCLEOTIDE SEQUENCE</scope>
    <source>
        <strain evidence="2">ZCTH01-B2</strain>
    </source>
</reference>
<comment type="caution">
    <text evidence="2">The sequence shown here is derived from an EMBL/GenBank/DDBJ whole genome shotgun (WGS) entry which is preliminary data.</text>
</comment>
<dbReference type="AlphaFoldDB" id="A0A953I2K8"/>
<dbReference type="RefSeq" id="WP_273379409.1">
    <property type="nucleotide sequence ID" value="NZ_PIUK01000077.1"/>
</dbReference>
<proteinExistence type="predicted"/>
<protein>
    <recommendedName>
        <fullName evidence="4">Haem-binding uptake Tiki superfamily ChaN domain-containing protein</fullName>
    </recommendedName>
</protein>
<evidence type="ECO:0000313" key="3">
    <source>
        <dbReference type="Proteomes" id="UP000732377"/>
    </source>
</evidence>
<accession>A0A953I2K8</accession>
<gene>
    <name evidence="2" type="ORF">CWE10_09285</name>
</gene>
<sequence length="435" mass="48624">MLHRLARRAGRLLAACAILAALTAHPAAADTGVPQLPRFPTKPTEVVVIGTMHSAQLEYAEHSPARIRALLNRIDPAAVGVETPPQWYAEDVYFEVAYESYGVAVPWAREKGREVRPVDWTADPLEQVNALLWPAVNPEPDPGGSGEERITYEDLLQSWDVPPLLFADTPEWHDAVNRSYANADANPNPCGEAGRRYMLYRNLMIAREIVNMAADHDGKRVVVLIGAAHKPDLDLFLATVPNIVVRQASEWDGATAAEVAAEERRADHLAILWYNLAGTRRIKDGDVDLTRMDRLLAGLEKATPLDPEVRFLRARWHHVRGDTARAVAQYAALAWGQTWEDRPFTFPDVGLYKRMMDWSNAYASMGQTVEYGIDNVFSPVGNLTVRQRVLYELATQEHDPAARERARHELLAEPLNARQRQQLQALLNPPAAEQP</sequence>